<dbReference type="EnsemblMetazoa" id="XM_038203215.1">
    <property type="protein sequence ID" value="XP_038059143.1"/>
    <property type="gene ID" value="LOC119730360"/>
</dbReference>
<dbReference type="GO" id="GO:0042256">
    <property type="term" value="P:cytosolic ribosome assembly"/>
    <property type="evidence" value="ECO:0007669"/>
    <property type="project" value="TreeGrafter"/>
</dbReference>
<dbReference type="Gene3D" id="3.10.280.10">
    <property type="entry name" value="Mitochondrial glycoprotein"/>
    <property type="match status" value="1"/>
</dbReference>
<dbReference type="GO" id="GO:0005759">
    <property type="term" value="C:mitochondrial matrix"/>
    <property type="evidence" value="ECO:0007669"/>
    <property type="project" value="InterPro"/>
</dbReference>
<comment type="similarity">
    <text evidence="1">Belongs to the MAM33 family.</text>
</comment>
<dbReference type="GeneID" id="119730360"/>
<dbReference type="OMA" id="YEHTAYV"/>
<name>A0A914A5R1_PATMI</name>
<evidence type="ECO:0000313" key="3">
    <source>
        <dbReference type="Proteomes" id="UP000887568"/>
    </source>
</evidence>
<dbReference type="InterPro" id="IPR003428">
    <property type="entry name" value="MAM33"/>
</dbReference>
<evidence type="ECO:0000256" key="1">
    <source>
        <dbReference type="ARBA" id="ARBA00005457"/>
    </source>
</evidence>
<evidence type="ECO:0000313" key="2">
    <source>
        <dbReference type="EnsemblMetazoa" id="XP_038059143.1"/>
    </source>
</evidence>
<organism evidence="2 3">
    <name type="scientific">Patiria miniata</name>
    <name type="common">Bat star</name>
    <name type="synonym">Asterina miniata</name>
    <dbReference type="NCBI Taxonomy" id="46514"/>
    <lineage>
        <taxon>Eukaryota</taxon>
        <taxon>Metazoa</taxon>
        <taxon>Echinodermata</taxon>
        <taxon>Eleutherozoa</taxon>
        <taxon>Asterozoa</taxon>
        <taxon>Asteroidea</taxon>
        <taxon>Valvatacea</taxon>
        <taxon>Valvatida</taxon>
        <taxon>Asterinidae</taxon>
        <taxon>Patiria</taxon>
    </lineage>
</organism>
<sequence length="289" mass="32465">MAFSVARNFASAAGRMFTQCRYATSASGATKCLLSIQKECQMSRPFTRSIWYLCNNNHTSKDSSTGELKHVLAQASRLREPGKLCSCGCAGIHTQGDDELAKFLEDEIQLEKDSRQFPDVPKLPGFKLTQEGAIATLTKTKDGETVKVTFNLNHSIEEEPQEDKPDEEAASRLRSYPEFTVEITKDTQSTLTINCRFDLNEMEPEGEEPESNDLFMIDEVSVQDGKAKESTYMVGSEVMDANLYNFLMNTLEERGITDEFAEKLSDLSSTLEHKLYIEFLQKLQGVAKF</sequence>
<dbReference type="AlphaFoldDB" id="A0A914A5R1"/>
<dbReference type="PANTHER" id="PTHR10826">
    <property type="entry name" value="COMPLEMENT COMPONENT 1"/>
    <property type="match status" value="1"/>
</dbReference>
<proteinExistence type="inferred from homology"/>
<dbReference type="Pfam" id="PF02330">
    <property type="entry name" value="MAM33"/>
    <property type="match status" value="1"/>
</dbReference>
<dbReference type="Proteomes" id="UP000887568">
    <property type="component" value="Unplaced"/>
</dbReference>
<evidence type="ECO:0008006" key="4">
    <source>
        <dbReference type="Google" id="ProtNLM"/>
    </source>
</evidence>
<dbReference type="RefSeq" id="XP_038059143.1">
    <property type="nucleotide sequence ID" value="XM_038203215.1"/>
</dbReference>
<dbReference type="PANTHER" id="PTHR10826:SF1">
    <property type="entry name" value="COMPLEMENT COMPONENT 1 Q SUBCOMPONENT-BINDING PROTEIN, MITOCHONDRIAL"/>
    <property type="match status" value="1"/>
</dbReference>
<accession>A0A914A5R1</accession>
<keyword evidence="3" id="KW-1185">Reference proteome</keyword>
<dbReference type="OrthoDB" id="278212at2759"/>
<reference evidence="2" key="1">
    <citation type="submission" date="2022-11" db="UniProtKB">
        <authorList>
            <consortium name="EnsemblMetazoa"/>
        </authorList>
    </citation>
    <scope>IDENTIFICATION</scope>
</reference>
<protein>
    <recommendedName>
        <fullName evidence="4">Complement component 1 Q subcomponent-binding protein, mitochondrial</fullName>
    </recommendedName>
</protein>
<dbReference type="SUPFAM" id="SSF54529">
    <property type="entry name" value="Mitochondrial glycoprotein MAM33-like"/>
    <property type="match status" value="1"/>
</dbReference>
<dbReference type="InterPro" id="IPR036561">
    <property type="entry name" value="MAM33_sf"/>
</dbReference>